<proteinExistence type="predicted"/>
<dbReference type="RefSeq" id="WP_011225100.1">
    <property type="nucleotide sequence ID" value="NC_006400.1"/>
</dbReference>
<gene>
    <name evidence="1" type="ORF">SKUN_p0065</name>
</gene>
<evidence type="ECO:0000313" key="1">
    <source>
        <dbReference type="EMBL" id="AAS59577.1"/>
    </source>
</evidence>
<name>Q5VCC3_SPIKU</name>
<protein>
    <submittedName>
        <fullName evidence="1">Uncharacterized protein</fullName>
    </submittedName>
</protein>
<organism evidence="1">
    <name type="scientific">Spiroplasma kunkelii CR2-3x</name>
    <dbReference type="NCBI Taxonomy" id="273035"/>
    <lineage>
        <taxon>Bacteria</taxon>
        <taxon>Bacillati</taxon>
        <taxon>Mycoplasmatota</taxon>
        <taxon>Mollicutes</taxon>
        <taxon>Entomoplasmatales</taxon>
        <taxon>Spiroplasmataceae</taxon>
        <taxon>Spiroplasma</taxon>
    </lineage>
</organism>
<dbReference type="AlphaFoldDB" id="Q5VCC3"/>
<accession>Q5VCC3</accession>
<dbReference type="EMBL" id="AY528560">
    <property type="protein sequence ID" value="AAS59577.1"/>
    <property type="molecule type" value="Genomic_DNA"/>
</dbReference>
<geneLocation type="plasmid" evidence="1">
    <name>pSKU146</name>
</geneLocation>
<keyword evidence="1" id="KW-0614">Plasmid</keyword>
<reference evidence="1" key="1">
    <citation type="journal article" date="2005" name="Plasmid">
        <title>Cryptic plasmid pSKU146 from the wall-less plant pathogen Spiroplasma kunkelii encodes an adhesin and components of a type IV translocation-related conjugation system.</title>
        <authorList>
            <person name="Davis R.E."/>
            <person name="Dally E.L."/>
            <person name="Jomantiene R."/>
            <person name="Zhao Y."/>
            <person name="Roe B."/>
            <person name="Lin S."/>
            <person name="Shao J."/>
        </authorList>
    </citation>
    <scope>NUCLEOTIDE SEQUENCE</scope>
    <source>
        <strain evidence="1">CR2-3x</strain>
        <plasmid evidence="1">pSKU146</plasmid>
    </source>
</reference>
<sequence>MADNNLFDRANLRPISKQVAEDLTHKTNEIKQQLTLNFEKKQDKQRKVQLSLSVYPDKILKLKQVAKQYDLSVSALLEQIIDQL</sequence>